<evidence type="ECO:0000313" key="1">
    <source>
        <dbReference type="EMBL" id="KAH6944930.1"/>
    </source>
</evidence>
<gene>
    <name evidence="1" type="ORF">HPB50_006246</name>
</gene>
<accession>A0ACB7TD51</accession>
<reference evidence="1" key="1">
    <citation type="submission" date="2020-05" db="EMBL/GenBank/DDBJ databases">
        <title>Large-scale comparative analyses of tick genomes elucidate their genetic diversity and vector capacities.</title>
        <authorList>
            <person name="Jia N."/>
            <person name="Wang J."/>
            <person name="Shi W."/>
            <person name="Du L."/>
            <person name="Sun Y."/>
            <person name="Zhan W."/>
            <person name="Jiang J."/>
            <person name="Wang Q."/>
            <person name="Zhang B."/>
            <person name="Ji P."/>
            <person name="Sakyi L.B."/>
            <person name="Cui X."/>
            <person name="Yuan T."/>
            <person name="Jiang B."/>
            <person name="Yang W."/>
            <person name="Lam T.T.-Y."/>
            <person name="Chang Q."/>
            <person name="Ding S."/>
            <person name="Wang X."/>
            <person name="Zhu J."/>
            <person name="Ruan X."/>
            <person name="Zhao L."/>
            <person name="Wei J."/>
            <person name="Que T."/>
            <person name="Du C."/>
            <person name="Cheng J."/>
            <person name="Dai P."/>
            <person name="Han X."/>
            <person name="Huang E."/>
            <person name="Gao Y."/>
            <person name="Liu J."/>
            <person name="Shao H."/>
            <person name="Ye R."/>
            <person name="Li L."/>
            <person name="Wei W."/>
            <person name="Wang X."/>
            <person name="Wang C."/>
            <person name="Yang T."/>
            <person name="Huo Q."/>
            <person name="Li W."/>
            <person name="Guo W."/>
            <person name="Chen H."/>
            <person name="Zhou L."/>
            <person name="Ni X."/>
            <person name="Tian J."/>
            <person name="Zhou Y."/>
            <person name="Sheng Y."/>
            <person name="Liu T."/>
            <person name="Pan Y."/>
            <person name="Xia L."/>
            <person name="Li J."/>
            <person name="Zhao F."/>
            <person name="Cao W."/>
        </authorList>
    </citation>
    <scope>NUCLEOTIDE SEQUENCE</scope>
    <source>
        <strain evidence="1">Hyas-2018</strain>
    </source>
</reference>
<dbReference type="Proteomes" id="UP000821845">
    <property type="component" value="Chromosome 1"/>
</dbReference>
<dbReference type="EMBL" id="CM023481">
    <property type="protein sequence ID" value="KAH6944930.1"/>
    <property type="molecule type" value="Genomic_DNA"/>
</dbReference>
<organism evidence="1 2">
    <name type="scientific">Hyalomma asiaticum</name>
    <name type="common">Tick</name>
    <dbReference type="NCBI Taxonomy" id="266040"/>
    <lineage>
        <taxon>Eukaryota</taxon>
        <taxon>Metazoa</taxon>
        <taxon>Ecdysozoa</taxon>
        <taxon>Arthropoda</taxon>
        <taxon>Chelicerata</taxon>
        <taxon>Arachnida</taxon>
        <taxon>Acari</taxon>
        <taxon>Parasitiformes</taxon>
        <taxon>Ixodida</taxon>
        <taxon>Ixodoidea</taxon>
        <taxon>Ixodidae</taxon>
        <taxon>Hyalomminae</taxon>
        <taxon>Hyalomma</taxon>
    </lineage>
</organism>
<name>A0ACB7TD51_HYAAI</name>
<evidence type="ECO:0000313" key="2">
    <source>
        <dbReference type="Proteomes" id="UP000821845"/>
    </source>
</evidence>
<protein>
    <submittedName>
        <fullName evidence="1">Uncharacterized protein</fullName>
    </submittedName>
</protein>
<keyword evidence="2" id="KW-1185">Reference proteome</keyword>
<proteinExistence type="predicted"/>
<sequence length="102" mass="10929">MSLSNRPSYSPAARVLPQPPTNLIGAFCECGLLLSKLRAVMREAWVPLEPEFLSRSVCAARGDPSAVPHGSTSGVFRNRSLFTLKLDVVAVFSAATSLVRSP</sequence>
<comment type="caution">
    <text evidence="1">The sequence shown here is derived from an EMBL/GenBank/DDBJ whole genome shotgun (WGS) entry which is preliminary data.</text>
</comment>